<organism evidence="2">
    <name type="scientific">candidate division CPR1 bacterium ADurb.Bin160</name>
    <dbReference type="NCBI Taxonomy" id="1852826"/>
    <lineage>
        <taxon>Bacteria</taxon>
        <taxon>candidate division CPR1</taxon>
    </lineage>
</organism>
<name>A0A1V5ZPW7_9BACT</name>
<evidence type="ECO:0000256" key="1">
    <source>
        <dbReference type="SAM" id="Coils"/>
    </source>
</evidence>
<evidence type="ECO:0000313" key="2">
    <source>
        <dbReference type="EMBL" id="OQB42269.1"/>
    </source>
</evidence>
<sequence length="59" mass="6968">MITLIKQKIHNLKTLDKMKNELLQQRAKETREENNINDEGIISSIFENKNPETESKEKL</sequence>
<accession>A0A1V5ZPW7</accession>
<protein>
    <submittedName>
        <fullName evidence="2">Uncharacterized protein</fullName>
    </submittedName>
</protein>
<proteinExistence type="predicted"/>
<feature type="coiled-coil region" evidence="1">
    <location>
        <begin position="12"/>
        <end position="39"/>
    </location>
</feature>
<comment type="caution">
    <text evidence="2">The sequence shown here is derived from an EMBL/GenBank/DDBJ whole genome shotgun (WGS) entry which is preliminary data.</text>
</comment>
<dbReference type="Proteomes" id="UP000485621">
    <property type="component" value="Unassembled WGS sequence"/>
</dbReference>
<dbReference type="AlphaFoldDB" id="A0A1V5ZPW7"/>
<dbReference type="EMBL" id="MWDB01000004">
    <property type="protein sequence ID" value="OQB42269.1"/>
    <property type="molecule type" value="Genomic_DNA"/>
</dbReference>
<keyword evidence="1" id="KW-0175">Coiled coil</keyword>
<reference evidence="2" key="1">
    <citation type="submission" date="2017-02" db="EMBL/GenBank/DDBJ databases">
        <title>Delving into the versatile metabolic prowess of the omnipresent phylum Bacteroidetes.</title>
        <authorList>
            <person name="Nobu M.K."/>
            <person name="Mei R."/>
            <person name="Narihiro T."/>
            <person name="Kuroda K."/>
            <person name="Liu W.-T."/>
        </authorList>
    </citation>
    <scope>NUCLEOTIDE SEQUENCE</scope>
    <source>
        <strain evidence="2">ADurb.Bin160</strain>
    </source>
</reference>
<gene>
    <name evidence="2" type="ORF">BWY04_00333</name>
</gene>